<feature type="transmembrane region" description="Helical" evidence="2">
    <location>
        <begin position="26"/>
        <end position="45"/>
    </location>
</feature>
<proteinExistence type="inferred from homology"/>
<dbReference type="PANTHER" id="PTHR10566">
    <property type="entry name" value="CHAPERONE-ACTIVITY OF BC1 COMPLEX CABC1 -RELATED"/>
    <property type="match status" value="1"/>
</dbReference>
<dbReference type="InterPro" id="IPR011009">
    <property type="entry name" value="Kinase-like_dom_sf"/>
</dbReference>
<organism evidence="4">
    <name type="scientific">viral metagenome</name>
    <dbReference type="NCBI Taxonomy" id="1070528"/>
    <lineage>
        <taxon>unclassified sequences</taxon>
        <taxon>metagenomes</taxon>
        <taxon>organismal metagenomes</taxon>
    </lineage>
</organism>
<name>A0A6C0BXP6_9ZZZZ</name>
<dbReference type="PANTHER" id="PTHR10566:SF113">
    <property type="entry name" value="PROTEIN ACTIVITY OF BC1 COMPLEX KINASE 7, CHLOROPLASTIC"/>
    <property type="match status" value="1"/>
</dbReference>
<evidence type="ECO:0000313" key="4">
    <source>
        <dbReference type="EMBL" id="QHS96033.1"/>
    </source>
</evidence>
<keyword evidence="2" id="KW-0472">Membrane</keyword>
<dbReference type="InterPro" id="IPR004147">
    <property type="entry name" value="ABC1_dom"/>
</dbReference>
<feature type="domain" description="ABC1 atypical kinase-like" evidence="3">
    <location>
        <begin position="115"/>
        <end position="333"/>
    </location>
</feature>
<dbReference type="Pfam" id="PF03109">
    <property type="entry name" value="ABC1"/>
    <property type="match status" value="1"/>
</dbReference>
<evidence type="ECO:0000256" key="1">
    <source>
        <dbReference type="ARBA" id="ARBA00009670"/>
    </source>
</evidence>
<evidence type="ECO:0000256" key="2">
    <source>
        <dbReference type="SAM" id="Phobius"/>
    </source>
</evidence>
<sequence>MNKIEMLYNTFSHTFSHTFLHTFSNIYFLFEISWIFLSCYISFLYNSNYKLFIHDLCDKLTEKNILYVKFFQSISLNNSLIDETMNSELIKYTDSSPYTNNDINWDALMKLQTQHNFVFEQNNIPINSGMISLVYLMKNTKTQENVVVKLKRTNIEQKLNDAIEKVQFILKVLSYMPYVNSMKLADSFHKNIILLKTQLDFNEEIKNTIKMKQICSTINYVKIPEIYQEYSGEDVIVMEYIKGIHISKLNECDYEEYAKIIVKYGIFSLFINGFGHGDLHAGNILFIKNNKAPYYQIGVIDFGVVLHIHENIKNTLLNMLTELFTKEPREISKKLLEIFIEPHDIFMNIPQIHINSLICITEQIVGSILTGSKNINIGKLFEFIMNFNKYINDNDLKKYHLFLNDDLIKIQMGISMSQGVTLCLSKNNYLDIANRVVDEMFHTDLFL</sequence>
<dbReference type="AlphaFoldDB" id="A0A6C0BXP6"/>
<evidence type="ECO:0000259" key="3">
    <source>
        <dbReference type="Pfam" id="PF03109"/>
    </source>
</evidence>
<protein>
    <recommendedName>
        <fullName evidence="3">ABC1 atypical kinase-like domain-containing protein</fullName>
    </recommendedName>
</protein>
<dbReference type="InterPro" id="IPR050154">
    <property type="entry name" value="UbiB_kinase"/>
</dbReference>
<dbReference type="EMBL" id="MN739262">
    <property type="protein sequence ID" value="QHS96033.1"/>
    <property type="molecule type" value="Genomic_DNA"/>
</dbReference>
<comment type="similarity">
    <text evidence="1">Belongs to the protein kinase superfamily. ADCK protein kinase family.</text>
</comment>
<keyword evidence="2" id="KW-1133">Transmembrane helix</keyword>
<keyword evidence="2" id="KW-0812">Transmembrane</keyword>
<accession>A0A6C0BXP6</accession>
<reference evidence="4" key="1">
    <citation type="journal article" date="2020" name="Nature">
        <title>Giant virus diversity and host interactions through global metagenomics.</title>
        <authorList>
            <person name="Schulz F."/>
            <person name="Roux S."/>
            <person name="Paez-Espino D."/>
            <person name="Jungbluth S."/>
            <person name="Walsh D.A."/>
            <person name="Denef V.J."/>
            <person name="McMahon K.D."/>
            <person name="Konstantinidis K.T."/>
            <person name="Eloe-Fadrosh E.A."/>
            <person name="Kyrpides N.C."/>
            <person name="Woyke T."/>
        </authorList>
    </citation>
    <scope>NUCLEOTIDE SEQUENCE</scope>
    <source>
        <strain evidence="4">GVMAG-M-3300019093-7</strain>
    </source>
</reference>
<dbReference type="SUPFAM" id="SSF56112">
    <property type="entry name" value="Protein kinase-like (PK-like)"/>
    <property type="match status" value="1"/>
</dbReference>